<feature type="transmembrane region" description="Helical" evidence="1">
    <location>
        <begin position="35"/>
        <end position="61"/>
    </location>
</feature>
<reference evidence="3" key="1">
    <citation type="journal article" date="2013" name="Genome Announc.">
        <title>Draft Genome Sequence of the Dimorphic Prosthecate Bacterium Brevundimonas abyssalis TAR-001T.</title>
        <authorList>
            <person name="Tsubouchi T."/>
            <person name="Nishi S."/>
            <person name="Usui K."/>
            <person name="Shimane Y."/>
            <person name="Takaki Y."/>
            <person name="Maruyama T."/>
            <person name="Hatada Y."/>
        </authorList>
    </citation>
    <scope>NUCLEOTIDE SEQUENCE [LARGE SCALE GENOMIC DNA]</scope>
    <source>
        <strain evidence="3">TAR-001</strain>
    </source>
</reference>
<dbReference type="EMBL" id="BATC01000045">
    <property type="protein sequence ID" value="GAD59932.1"/>
    <property type="molecule type" value="Genomic_DNA"/>
</dbReference>
<accession>A0A8E0TRW4</accession>
<dbReference type="Proteomes" id="UP000016569">
    <property type="component" value="Unassembled WGS sequence"/>
</dbReference>
<keyword evidence="1" id="KW-0812">Transmembrane</keyword>
<gene>
    <name evidence="2" type="ORF">MBEBAB_2182</name>
</gene>
<protein>
    <submittedName>
        <fullName evidence="2">Uncharacterized protein</fullName>
    </submittedName>
</protein>
<comment type="caution">
    <text evidence="2">The sequence shown here is derived from an EMBL/GenBank/DDBJ whole genome shotgun (WGS) entry which is preliminary data.</text>
</comment>
<proteinExistence type="predicted"/>
<dbReference type="AlphaFoldDB" id="A0A8E0TRW4"/>
<name>A0A8E0TRW4_9CAUL</name>
<dbReference type="RefSeq" id="WP_021698026.1">
    <property type="nucleotide sequence ID" value="NZ_BATC01000045.1"/>
</dbReference>
<evidence type="ECO:0000256" key="1">
    <source>
        <dbReference type="SAM" id="Phobius"/>
    </source>
</evidence>
<organism evidence="2 3">
    <name type="scientific">Brevundimonas abyssalis TAR-001</name>
    <dbReference type="NCBI Taxonomy" id="1391729"/>
    <lineage>
        <taxon>Bacteria</taxon>
        <taxon>Pseudomonadati</taxon>
        <taxon>Pseudomonadota</taxon>
        <taxon>Alphaproteobacteria</taxon>
        <taxon>Caulobacterales</taxon>
        <taxon>Caulobacteraceae</taxon>
        <taxon>Brevundimonas</taxon>
    </lineage>
</organism>
<keyword evidence="1" id="KW-1133">Transmembrane helix</keyword>
<evidence type="ECO:0000313" key="3">
    <source>
        <dbReference type="Proteomes" id="UP000016569"/>
    </source>
</evidence>
<evidence type="ECO:0000313" key="2">
    <source>
        <dbReference type="EMBL" id="GAD59932.1"/>
    </source>
</evidence>
<keyword evidence="3" id="KW-1185">Reference proteome</keyword>
<sequence>MMAALARLYVLAREGEAEASASGGPPPRLPRPLKLVVWGALGGAILVGGLTAPLVVGLALVTLA</sequence>
<keyword evidence="1" id="KW-0472">Membrane</keyword>